<feature type="compositionally biased region" description="Gly residues" evidence="1">
    <location>
        <begin position="248"/>
        <end position="264"/>
    </location>
</feature>
<dbReference type="AlphaFoldDB" id="A0A835VSI1"/>
<accession>A0A835VSI1</accession>
<feature type="compositionally biased region" description="Polar residues" evidence="1">
    <location>
        <begin position="733"/>
        <end position="755"/>
    </location>
</feature>
<dbReference type="PANTHER" id="PTHR43081">
    <property type="entry name" value="ADENYLATE CYCLASE, TERMINAL-DIFFERENTIATION SPECIFIC-RELATED"/>
    <property type="match status" value="1"/>
</dbReference>
<feature type="region of interest" description="Disordered" evidence="1">
    <location>
        <begin position="245"/>
        <end position="309"/>
    </location>
</feature>
<feature type="region of interest" description="Disordered" evidence="1">
    <location>
        <begin position="381"/>
        <end position="410"/>
    </location>
</feature>
<dbReference type="SUPFAM" id="SSF55073">
    <property type="entry name" value="Nucleotide cyclase"/>
    <property type="match status" value="2"/>
</dbReference>
<dbReference type="PROSITE" id="PS50125">
    <property type="entry name" value="GUANYLATE_CYCLASE_2"/>
    <property type="match status" value="1"/>
</dbReference>
<dbReference type="InterPro" id="IPR050697">
    <property type="entry name" value="Adenylyl/Guanylyl_Cyclase_3/4"/>
</dbReference>
<dbReference type="InterPro" id="IPR001054">
    <property type="entry name" value="A/G_cyclase"/>
</dbReference>
<dbReference type="Gene3D" id="3.30.70.1230">
    <property type="entry name" value="Nucleotide cyclase"/>
    <property type="match status" value="3"/>
</dbReference>
<proteinExistence type="predicted"/>
<feature type="compositionally biased region" description="Pro residues" evidence="1">
    <location>
        <begin position="671"/>
        <end position="690"/>
    </location>
</feature>
<name>A0A835VSI1_CHLIN</name>
<feature type="domain" description="Guanylate cyclase" evidence="2">
    <location>
        <begin position="1009"/>
        <end position="1046"/>
    </location>
</feature>
<feature type="region of interest" description="Disordered" evidence="1">
    <location>
        <begin position="715"/>
        <end position="771"/>
    </location>
</feature>
<organism evidence="3 4">
    <name type="scientific">Chlamydomonas incerta</name>
    <dbReference type="NCBI Taxonomy" id="51695"/>
    <lineage>
        <taxon>Eukaryota</taxon>
        <taxon>Viridiplantae</taxon>
        <taxon>Chlorophyta</taxon>
        <taxon>core chlorophytes</taxon>
        <taxon>Chlorophyceae</taxon>
        <taxon>CS clade</taxon>
        <taxon>Chlamydomonadales</taxon>
        <taxon>Chlamydomonadaceae</taxon>
        <taxon>Chlamydomonas</taxon>
    </lineage>
</organism>
<protein>
    <recommendedName>
        <fullName evidence="2">Guanylate cyclase domain-containing protein</fullName>
    </recommendedName>
</protein>
<feature type="compositionally biased region" description="Low complexity" evidence="1">
    <location>
        <begin position="756"/>
        <end position="771"/>
    </location>
</feature>
<gene>
    <name evidence="3" type="ORF">HXX76_013156</name>
</gene>
<reference evidence="3" key="1">
    <citation type="journal article" date="2020" name="bioRxiv">
        <title>Comparative genomics of Chlamydomonas.</title>
        <authorList>
            <person name="Craig R.J."/>
            <person name="Hasan A.R."/>
            <person name="Ness R.W."/>
            <person name="Keightley P.D."/>
        </authorList>
    </citation>
    <scope>NUCLEOTIDE SEQUENCE</scope>
    <source>
        <strain evidence="3">SAG 7.73</strain>
    </source>
</reference>
<evidence type="ECO:0000313" key="4">
    <source>
        <dbReference type="Proteomes" id="UP000650467"/>
    </source>
</evidence>
<dbReference type="InterPro" id="IPR029787">
    <property type="entry name" value="Nucleotide_cyclase"/>
</dbReference>
<dbReference type="EMBL" id="JAEHOC010000049">
    <property type="protein sequence ID" value="KAG2426175.1"/>
    <property type="molecule type" value="Genomic_DNA"/>
</dbReference>
<feature type="compositionally biased region" description="Gly residues" evidence="1">
    <location>
        <begin position="283"/>
        <end position="295"/>
    </location>
</feature>
<feature type="region of interest" description="Disordered" evidence="1">
    <location>
        <begin position="667"/>
        <end position="695"/>
    </location>
</feature>
<dbReference type="OrthoDB" id="542522at2759"/>
<sequence length="1088" mass="106761">MGPTRFTAGITVSPPPPQITTGPVYCTTAGDSFILAFCTPTSALCFAADVQLALLAVEWPAPLLEHPDACELMVAVDPAGVGGGGGGGTAASAAAAQQTAAAAAAAHVNSQYGPVSPNGGAGGLAGGSSSSRGLAGMMGTATPSPSGTNQLRAAAGMDSHRLSGHHHSPTSSPLPYQRSFWSNAGQGSLLGPQPVALQGPSSGVGAAGGFAVVGVGAAGFGGGAGGASAAGALHNSRMSGRLRMSAGVGHGSGPGSGLGNGGTAAYGQPFPGSYGPSSNHGPGSYGGGGGGGPNSGPGSRAHSQYGRASNGEGVAPLYGLQNLAGAVAADANNDGAGPASGGGARMRPARAAADDATALAAMYGSGGSGGTGGGGYTGCEGASGRGGAPSHREVAGPVTESTEDDPSGRVQEPQATVISSIAAAAAAGTFPGKDKDASTRTAGVPLGPPSSAGASEYGPPTRQVIDALMRGRFNNLYEPTGSALTVGLSREQTQVAQEVGDYDMATNWRESLAALFPALLAGGLGAFASAADGGGGASMYMRPSVQVSHKRLSVLGLPPMGAGGGKPQTQVCWRGLRVRMGLHSGLDGEEHIIFNKVSMTYKYYGPFADAANATNETVPGGLIALSAAIFDRLKNAHGGGSSSSRIVKSAPDTLAAGVLIIYAGHHQLKDTPPPAPAPAAPKAAPAPLPPQLLLTSPFKSGSARKLLTAATGGAAGGDAAAAAGGGGGLASREPSTVHVSLSTATSPQPRSSSVTAIGAGAAGPAPPSARSSAAKSTATAAAASAAAAMALVMSTAADGTPLYVAVPRALMCRLAHAPPLRTCKVLQQGNWAAPVGLVCIGFMKVVGVTSLLTELPAPAARALSAFQSLVCSRLGAAGGYLLEGGDGLALVAFGNAGCAVGWALDCVEALKEMDWEDELLSHELCEEVYTYFDKPRAGGGGAFAGGVDSQDVGPSATVALSSTAVEVSLNAAATITAAAAVVGEARTASTMRRVHADALRANRKLLYRGLRVKVGMDIGHAVHALGATSARIEYRGKVMNRAARIAGFASTGQVCVSAGLWQAAEASGALLDLERPVVGLSMGLVPLK</sequence>
<keyword evidence="4" id="KW-1185">Reference proteome</keyword>
<evidence type="ECO:0000259" key="2">
    <source>
        <dbReference type="PROSITE" id="PS50125"/>
    </source>
</evidence>
<feature type="region of interest" description="Disordered" evidence="1">
    <location>
        <begin position="429"/>
        <end position="459"/>
    </location>
</feature>
<feature type="compositionally biased region" description="Low complexity" evidence="1">
    <location>
        <begin position="265"/>
        <end position="282"/>
    </location>
</feature>
<dbReference type="GO" id="GO:0009190">
    <property type="term" value="P:cyclic nucleotide biosynthetic process"/>
    <property type="evidence" value="ECO:0007669"/>
    <property type="project" value="InterPro"/>
</dbReference>
<dbReference type="Proteomes" id="UP000650467">
    <property type="component" value="Unassembled WGS sequence"/>
</dbReference>
<evidence type="ECO:0000313" key="3">
    <source>
        <dbReference type="EMBL" id="KAG2426175.1"/>
    </source>
</evidence>
<feature type="region of interest" description="Disordered" evidence="1">
    <location>
        <begin position="119"/>
        <end position="148"/>
    </location>
</feature>
<evidence type="ECO:0000256" key="1">
    <source>
        <dbReference type="SAM" id="MobiDB-lite"/>
    </source>
</evidence>
<dbReference type="GO" id="GO:0035556">
    <property type="term" value="P:intracellular signal transduction"/>
    <property type="evidence" value="ECO:0007669"/>
    <property type="project" value="InterPro"/>
</dbReference>
<feature type="compositionally biased region" description="Low complexity" evidence="1">
    <location>
        <begin position="127"/>
        <end position="139"/>
    </location>
</feature>
<dbReference type="PANTHER" id="PTHR43081:SF1">
    <property type="entry name" value="ADENYLATE CYCLASE, TERMINAL-DIFFERENTIATION SPECIFIC"/>
    <property type="match status" value="1"/>
</dbReference>
<comment type="caution">
    <text evidence="3">The sequence shown here is derived from an EMBL/GenBank/DDBJ whole genome shotgun (WGS) entry which is preliminary data.</text>
</comment>